<gene>
    <name evidence="1" type="ORF">FLB_06880</name>
</gene>
<evidence type="ECO:0000313" key="1">
    <source>
        <dbReference type="EMBL" id="OAZ04840.1"/>
    </source>
</evidence>
<reference evidence="1 2" key="1">
    <citation type="submission" date="2016-06" db="EMBL/GenBank/DDBJ databases">
        <title>Draft genome sequence of Flavobacterium succinicans strain DD5b.</title>
        <authorList>
            <person name="Poehlein A."/>
            <person name="Daniel R."/>
            <person name="Simeonova D.D."/>
        </authorList>
    </citation>
    <scope>NUCLEOTIDE SEQUENCE [LARGE SCALE GENOMIC DNA]</scope>
    <source>
        <strain evidence="1 2">DD5b</strain>
    </source>
</reference>
<name>A0A199XT68_9FLAO</name>
<dbReference type="Proteomes" id="UP000093807">
    <property type="component" value="Unassembled WGS sequence"/>
</dbReference>
<comment type="caution">
    <text evidence="1">The sequence shown here is derived from an EMBL/GenBank/DDBJ whole genome shotgun (WGS) entry which is preliminary data.</text>
</comment>
<keyword evidence="2" id="KW-1185">Reference proteome</keyword>
<evidence type="ECO:0008006" key="3">
    <source>
        <dbReference type="Google" id="ProtNLM"/>
    </source>
</evidence>
<dbReference type="EMBL" id="JMTM01000017">
    <property type="protein sequence ID" value="OAZ04840.1"/>
    <property type="molecule type" value="Genomic_DNA"/>
</dbReference>
<dbReference type="OrthoDB" id="5363652at2"/>
<evidence type="ECO:0000313" key="2">
    <source>
        <dbReference type="Proteomes" id="UP000093807"/>
    </source>
</evidence>
<proteinExistence type="predicted"/>
<dbReference type="RefSeq" id="WP_064714552.1">
    <property type="nucleotide sequence ID" value="NZ_JMTM01000017.1"/>
</dbReference>
<accession>A0A199XT68</accession>
<organism evidence="1 2">
    <name type="scientific">Flavobacterium succinicans</name>
    <dbReference type="NCBI Taxonomy" id="29536"/>
    <lineage>
        <taxon>Bacteria</taxon>
        <taxon>Pseudomonadati</taxon>
        <taxon>Bacteroidota</taxon>
        <taxon>Flavobacteriia</taxon>
        <taxon>Flavobacteriales</taxon>
        <taxon>Flavobacteriaceae</taxon>
        <taxon>Flavobacterium</taxon>
    </lineage>
</organism>
<dbReference type="AlphaFoldDB" id="A0A199XT68"/>
<protein>
    <recommendedName>
        <fullName evidence="3">HEPN AbiU2-like domain-containing protein</fullName>
    </recommendedName>
</protein>
<sequence length="206" mass="24779">MEIEKLKQILFNVNHLCSHISCSRTQIKKIDFGEHKQIYTDIERLLTIYVCSLLDELVVFEKFVHKQDNFYLSDTLYVIVPLIDYLKQFDSLKVKRNKLLAHLNRDQSKTFNPWWKALHGKRFSTTIQEDRMLFSTIKCIHDIFKKRFAKELKEVLEEFNKEIDIYEKKIIEMPSVDTYKDIAATIEEVQNRMKERDFTFTILSRM</sequence>
<dbReference type="PATRIC" id="fig|29536.5.peg.713"/>